<evidence type="ECO:0000256" key="9">
    <source>
        <dbReference type="ARBA" id="ARBA00022777"/>
    </source>
</evidence>
<evidence type="ECO:0000256" key="3">
    <source>
        <dbReference type="ARBA" id="ARBA00004742"/>
    </source>
</evidence>
<evidence type="ECO:0000256" key="13">
    <source>
        <dbReference type="ARBA" id="ARBA00047700"/>
    </source>
</evidence>
<comment type="similarity">
    <text evidence="4">Belongs to the PEP-utilizing enzyme family.</text>
</comment>
<dbReference type="EMBL" id="UINC01200029">
    <property type="protein sequence ID" value="SVE18730.1"/>
    <property type="molecule type" value="Genomic_DNA"/>
</dbReference>
<evidence type="ECO:0000256" key="11">
    <source>
        <dbReference type="ARBA" id="ARBA00022842"/>
    </source>
</evidence>
<protein>
    <recommendedName>
        <fullName evidence="5">pyruvate, water dikinase</fullName>
        <ecNumber evidence="5">2.7.9.2</ecNumber>
    </recommendedName>
    <alternativeName>
        <fullName evidence="12">Pyruvate, water dikinase</fullName>
    </alternativeName>
</protein>
<dbReference type="InterPro" id="IPR002192">
    <property type="entry name" value="PPDK_AMP/ATP-bd"/>
</dbReference>
<evidence type="ECO:0000256" key="8">
    <source>
        <dbReference type="ARBA" id="ARBA00022741"/>
    </source>
</evidence>
<comment type="catalytic activity">
    <reaction evidence="13">
        <text>pyruvate + ATP + H2O = phosphoenolpyruvate + AMP + phosphate + 2 H(+)</text>
        <dbReference type="Rhea" id="RHEA:11364"/>
        <dbReference type="ChEBI" id="CHEBI:15361"/>
        <dbReference type="ChEBI" id="CHEBI:15377"/>
        <dbReference type="ChEBI" id="CHEBI:15378"/>
        <dbReference type="ChEBI" id="CHEBI:30616"/>
        <dbReference type="ChEBI" id="CHEBI:43474"/>
        <dbReference type="ChEBI" id="CHEBI:58702"/>
        <dbReference type="ChEBI" id="CHEBI:456215"/>
        <dbReference type="EC" id="2.7.9.2"/>
    </reaction>
</comment>
<dbReference type="Pfam" id="PF01326">
    <property type="entry name" value="PPDK_N"/>
    <property type="match status" value="1"/>
</dbReference>
<dbReference type="AlphaFoldDB" id="A0A383BG14"/>
<evidence type="ECO:0000256" key="5">
    <source>
        <dbReference type="ARBA" id="ARBA00011996"/>
    </source>
</evidence>
<dbReference type="PANTHER" id="PTHR43030:SF1">
    <property type="entry name" value="PHOSPHOENOLPYRUVATE SYNTHASE"/>
    <property type="match status" value="1"/>
</dbReference>
<feature type="non-terminal residue" evidence="15">
    <location>
        <position position="154"/>
    </location>
</feature>
<dbReference type="UniPathway" id="UPA00138"/>
<evidence type="ECO:0000256" key="1">
    <source>
        <dbReference type="ARBA" id="ARBA00001946"/>
    </source>
</evidence>
<keyword evidence="7" id="KW-0479">Metal-binding</keyword>
<organism evidence="15">
    <name type="scientific">marine metagenome</name>
    <dbReference type="NCBI Taxonomy" id="408172"/>
    <lineage>
        <taxon>unclassified sequences</taxon>
        <taxon>metagenomes</taxon>
        <taxon>ecological metagenomes</taxon>
    </lineage>
</organism>
<keyword evidence="6" id="KW-0808">Transferase</keyword>
<dbReference type="FunFam" id="3.30.1490.20:FF:000010">
    <property type="entry name" value="Phosphoenolpyruvate synthase"/>
    <property type="match status" value="1"/>
</dbReference>
<dbReference type="GO" id="GO:0008986">
    <property type="term" value="F:pyruvate, water dikinase activity"/>
    <property type="evidence" value="ECO:0007669"/>
    <property type="project" value="UniProtKB-EC"/>
</dbReference>
<evidence type="ECO:0000256" key="10">
    <source>
        <dbReference type="ARBA" id="ARBA00022840"/>
    </source>
</evidence>
<keyword evidence="9" id="KW-0418">Kinase</keyword>
<dbReference type="GO" id="GO:0006094">
    <property type="term" value="P:gluconeogenesis"/>
    <property type="evidence" value="ECO:0007669"/>
    <property type="project" value="UniProtKB-UniPathway"/>
</dbReference>
<dbReference type="GO" id="GO:0005524">
    <property type="term" value="F:ATP binding"/>
    <property type="evidence" value="ECO:0007669"/>
    <property type="project" value="UniProtKB-KW"/>
</dbReference>
<accession>A0A383BG14</accession>
<sequence length="154" mass="16416">VKELIIPLDQVNMNDVSRVGGKNASLGEMISRLSSAGIQVPGGFATTSNAYQMFLAGSALPERINHLLDDLDAENLQQLASAGATIRGWLLEAPLPEELEQAIRTAYDRLGSSQDIAVAVRSSATAEDLPEASFAGQQESFLNVRGIEHVLKAV</sequence>
<evidence type="ECO:0000256" key="6">
    <source>
        <dbReference type="ARBA" id="ARBA00022679"/>
    </source>
</evidence>
<reference evidence="15" key="1">
    <citation type="submission" date="2018-05" db="EMBL/GenBank/DDBJ databases">
        <authorList>
            <person name="Lanie J.A."/>
            <person name="Ng W.-L."/>
            <person name="Kazmierczak K.M."/>
            <person name="Andrzejewski T.M."/>
            <person name="Davidsen T.M."/>
            <person name="Wayne K.J."/>
            <person name="Tettelin H."/>
            <person name="Glass J.I."/>
            <person name="Rusch D."/>
            <person name="Podicherti R."/>
            <person name="Tsui H.-C.T."/>
            <person name="Winkler M.E."/>
        </authorList>
    </citation>
    <scope>NUCLEOTIDE SEQUENCE</scope>
</reference>
<evidence type="ECO:0000256" key="4">
    <source>
        <dbReference type="ARBA" id="ARBA00007837"/>
    </source>
</evidence>
<evidence type="ECO:0000256" key="12">
    <source>
        <dbReference type="ARBA" id="ARBA00033470"/>
    </source>
</evidence>
<keyword evidence="8" id="KW-0547">Nucleotide-binding</keyword>
<dbReference type="GO" id="GO:0046872">
    <property type="term" value="F:metal ion binding"/>
    <property type="evidence" value="ECO:0007669"/>
    <property type="project" value="UniProtKB-KW"/>
</dbReference>
<feature type="non-terminal residue" evidence="15">
    <location>
        <position position="1"/>
    </location>
</feature>
<proteinExistence type="inferred from homology"/>
<keyword evidence="10" id="KW-0067">ATP-binding</keyword>
<dbReference type="InterPro" id="IPR013815">
    <property type="entry name" value="ATP_grasp_subdomain_1"/>
</dbReference>
<feature type="domain" description="Pyruvate phosphate dikinase AMP/ATP-binding" evidence="14">
    <location>
        <begin position="17"/>
        <end position="154"/>
    </location>
</feature>
<name>A0A383BG14_9ZZZZ</name>
<keyword evidence="11" id="KW-0460">Magnesium</keyword>
<comment type="pathway">
    <text evidence="3">Carbohydrate biosynthesis; gluconeogenesis.</text>
</comment>
<dbReference type="EC" id="2.7.9.2" evidence="5"/>
<evidence type="ECO:0000313" key="15">
    <source>
        <dbReference type="EMBL" id="SVE18730.1"/>
    </source>
</evidence>
<evidence type="ECO:0000256" key="2">
    <source>
        <dbReference type="ARBA" id="ARBA00002988"/>
    </source>
</evidence>
<dbReference type="PANTHER" id="PTHR43030">
    <property type="entry name" value="PHOSPHOENOLPYRUVATE SYNTHASE"/>
    <property type="match status" value="1"/>
</dbReference>
<comment type="function">
    <text evidence="2">Catalyzes the phosphorylation of pyruvate to phosphoenolpyruvate.</text>
</comment>
<dbReference type="SUPFAM" id="SSF56059">
    <property type="entry name" value="Glutathione synthetase ATP-binding domain-like"/>
    <property type="match status" value="1"/>
</dbReference>
<evidence type="ECO:0000256" key="7">
    <source>
        <dbReference type="ARBA" id="ARBA00022723"/>
    </source>
</evidence>
<dbReference type="Gene3D" id="3.30.1490.20">
    <property type="entry name" value="ATP-grasp fold, A domain"/>
    <property type="match status" value="1"/>
</dbReference>
<dbReference type="InterPro" id="IPR006319">
    <property type="entry name" value="PEP_synth"/>
</dbReference>
<gene>
    <name evidence="15" type="ORF">METZ01_LOCUS471584</name>
</gene>
<evidence type="ECO:0000259" key="14">
    <source>
        <dbReference type="Pfam" id="PF01326"/>
    </source>
</evidence>
<comment type="cofactor">
    <cofactor evidence="1">
        <name>Mg(2+)</name>
        <dbReference type="ChEBI" id="CHEBI:18420"/>
    </cofactor>
</comment>